<keyword evidence="4" id="KW-0240">DNA-directed RNA polymerase</keyword>
<dbReference type="PANTHER" id="PTHR47969">
    <property type="entry name" value="CHROMOSOME-ASSOCIATED KINESIN KIF4A-RELATED"/>
    <property type="match status" value="1"/>
</dbReference>
<evidence type="ECO:0000256" key="1">
    <source>
        <dbReference type="ARBA" id="ARBA00004496"/>
    </source>
</evidence>
<feature type="coiled-coil region" evidence="12">
    <location>
        <begin position="468"/>
        <end position="530"/>
    </location>
</feature>
<evidence type="ECO:0000256" key="5">
    <source>
        <dbReference type="ARBA" id="ARBA00022490"/>
    </source>
</evidence>
<feature type="coiled-coil region" evidence="12">
    <location>
        <begin position="296"/>
        <end position="386"/>
    </location>
</feature>
<dbReference type="EMBL" id="LSSL01000817">
    <property type="protein sequence ID" value="OLY83620.1"/>
    <property type="molecule type" value="Genomic_DNA"/>
</dbReference>
<keyword evidence="5" id="KW-0963">Cytoplasm</keyword>
<evidence type="ECO:0000256" key="7">
    <source>
        <dbReference type="ARBA" id="ARBA00022840"/>
    </source>
</evidence>
<comment type="caution">
    <text evidence="11">Lacks conserved residue(s) required for the propagation of feature annotation.</text>
</comment>
<dbReference type="Proteomes" id="UP000187455">
    <property type="component" value="Unassembled WGS sequence"/>
</dbReference>
<dbReference type="GO" id="GO:0051231">
    <property type="term" value="P:spindle elongation"/>
    <property type="evidence" value="ECO:0007669"/>
    <property type="project" value="TreeGrafter"/>
</dbReference>
<dbReference type="GO" id="GO:0003677">
    <property type="term" value="F:DNA binding"/>
    <property type="evidence" value="ECO:0007669"/>
    <property type="project" value="InterPro"/>
</dbReference>
<proteinExistence type="inferred from homology"/>
<dbReference type="PROSITE" id="PS50067">
    <property type="entry name" value="KINESIN_MOTOR_2"/>
    <property type="match status" value="1"/>
</dbReference>
<dbReference type="InterPro" id="IPR009668">
    <property type="entry name" value="RNA_pol-assoc_fac_A49-like"/>
</dbReference>
<dbReference type="InterPro" id="IPR036961">
    <property type="entry name" value="Kinesin_motor_dom_sf"/>
</dbReference>
<accession>A0A1R0H396</accession>
<dbReference type="GO" id="GO:0005875">
    <property type="term" value="C:microtubule associated complex"/>
    <property type="evidence" value="ECO:0007669"/>
    <property type="project" value="TreeGrafter"/>
</dbReference>
<comment type="similarity">
    <text evidence="11">Belongs to the TRAFAC class myosin-kinesin ATPase superfamily. Kinesin family.</text>
</comment>
<dbReference type="PANTHER" id="PTHR47969:SF15">
    <property type="entry name" value="CHROMOSOME-ASSOCIATED KINESIN KIF4A-RELATED"/>
    <property type="match status" value="1"/>
</dbReference>
<dbReference type="GO" id="GO:0000428">
    <property type="term" value="C:DNA-directed RNA polymerase complex"/>
    <property type="evidence" value="ECO:0007669"/>
    <property type="project" value="UniProtKB-KW"/>
</dbReference>
<dbReference type="GO" id="GO:0003777">
    <property type="term" value="F:microtubule motor activity"/>
    <property type="evidence" value="ECO:0007669"/>
    <property type="project" value="InterPro"/>
</dbReference>
<dbReference type="PRINTS" id="PR00380">
    <property type="entry name" value="KINESINHEAVY"/>
</dbReference>
<dbReference type="Pfam" id="PF06870">
    <property type="entry name" value="RNA_pol_I_A49"/>
    <property type="match status" value="1"/>
</dbReference>
<feature type="compositionally biased region" description="Basic and acidic residues" evidence="13">
    <location>
        <begin position="1018"/>
        <end position="1034"/>
    </location>
</feature>
<reference evidence="15 16" key="1">
    <citation type="journal article" date="2016" name="Mol. Biol. Evol.">
        <title>Genome-Wide Survey of Gut Fungi (Harpellales) Reveals the First Horizontally Transferred Ubiquitin Gene from a Mosquito Host.</title>
        <authorList>
            <person name="Wang Y."/>
            <person name="White M.M."/>
            <person name="Kvist S."/>
            <person name="Moncalvo J.M."/>
        </authorList>
    </citation>
    <scope>NUCLEOTIDE SEQUENCE [LARGE SCALE GENOMIC DNA]</scope>
    <source>
        <strain evidence="15 16">ALG-7-W6</strain>
    </source>
</reference>
<evidence type="ECO:0000256" key="3">
    <source>
        <dbReference type="ARBA" id="ARBA00009430"/>
    </source>
</evidence>
<evidence type="ECO:0000256" key="10">
    <source>
        <dbReference type="ARBA" id="ARBA00023242"/>
    </source>
</evidence>
<feature type="region of interest" description="Disordered" evidence="13">
    <location>
        <begin position="1017"/>
        <end position="1043"/>
    </location>
</feature>
<evidence type="ECO:0000256" key="13">
    <source>
        <dbReference type="SAM" id="MobiDB-lite"/>
    </source>
</evidence>
<evidence type="ECO:0000259" key="14">
    <source>
        <dbReference type="PROSITE" id="PS50067"/>
    </source>
</evidence>
<dbReference type="OrthoDB" id="5557865at2759"/>
<comment type="subcellular location">
    <subcellularLocation>
        <location evidence="1">Cytoplasm</location>
    </subcellularLocation>
    <subcellularLocation>
        <location evidence="2">Nucleus</location>
        <location evidence="2">Nucleolus</location>
    </subcellularLocation>
</comment>
<evidence type="ECO:0000256" key="2">
    <source>
        <dbReference type="ARBA" id="ARBA00004604"/>
    </source>
</evidence>
<gene>
    <name evidence="15" type="ORF">AYI68_g2238</name>
</gene>
<dbReference type="PROSITE" id="PS00411">
    <property type="entry name" value="KINESIN_MOTOR_1"/>
    <property type="match status" value="1"/>
</dbReference>
<dbReference type="STRING" id="133383.A0A1R0H396"/>
<dbReference type="SUPFAM" id="SSF52540">
    <property type="entry name" value="P-loop containing nucleoside triphosphate hydrolases"/>
    <property type="match status" value="1"/>
</dbReference>
<dbReference type="AlphaFoldDB" id="A0A1R0H396"/>
<dbReference type="GO" id="GO:0006351">
    <property type="term" value="P:DNA-templated transcription"/>
    <property type="evidence" value="ECO:0007669"/>
    <property type="project" value="InterPro"/>
</dbReference>
<evidence type="ECO:0000256" key="12">
    <source>
        <dbReference type="SAM" id="Coils"/>
    </source>
</evidence>
<evidence type="ECO:0000256" key="4">
    <source>
        <dbReference type="ARBA" id="ARBA00022478"/>
    </source>
</evidence>
<evidence type="ECO:0000256" key="8">
    <source>
        <dbReference type="ARBA" id="ARBA00023054"/>
    </source>
</evidence>
<protein>
    <submittedName>
        <fullName evidence="15">Kinesin heavy chain</fullName>
    </submittedName>
</protein>
<dbReference type="GO" id="GO:0007018">
    <property type="term" value="P:microtubule-based movement"/>
    <property type="evidence" value="ECO:0007669"/>
    <property type="project" value="InterPro"/>
</dbReference>
<dbReference type="GO" id="GO:0005730">
    <property type="term" value="C:nucleolus"/>
    <property type="evidence" value="ECO:0007669"/>
    <property type="project" value="UniProtKB-SubCell"/>
</dbReference>
<dbReference type="GO" id="GO:0005524">
    <property type="term" value="F:ATP binding"/>
    <property type="evidence" value="ECO:0007669"/>
    <property type="project" value="UniProtKB-KW"/>
</dbReference>
<evidence type="ECO:0000313" key="15">
    <source>
        <dbReference type="EMBL" id="OLY83620.1"/>
    </source>
</evidence>
<dbReference type="InterPro" id="IPR001752">
    <property type="entry name" value="Kinesin_motor_dom"/>
</dbReference>
<dbReference type="InterPro" id="IPR027640">
    <property type="entry name" value="Kinesin-like_fam"/>
</dbReference>
<sequence>MNAESSRSHSILQISIKQENTLDGKIKLGKLFLVDLAGSEKLGKTGATGQTLEEAKKINKSLSALGNVINSLTDGKSTHIPYRDSKLTRILQESLGGNSRTTLIVNCSPSSFNISETISTLRFGTRAKSIKNKAKVNQEFSPEELKLMVKNLNSKVNTYKTYIKSLEDELKIWRSGGKVDPESILSSSAASSPNSIIHNKLIGSRGGSLGANSLFLREGNNSPRLSAMAKKKSSAVTSEEDYDDDDYDDDEGSEIDSHQESEIIKELGRNFTSPSLFNSLEEKSKEELFKDLSDYNLRLISKLDEVEKELIEKTDECKDLQTKLASCESEIDNILDIYKESMSQLVELRKERDDALAELENGKIEIEKLNENLLDSEQARRALLESSISADFALNDTKGPSETWTSLEQLDLGNDIQKGAIGVPINSLKNSAYSSCSIDEDLSIPETMLETTSHVSDFGMDLNLNDCSQELQLKYDNLVRCLNELRTNNNNLKAKNQILTEKLVGMKSLSANLNNEISRLKEEISSYKQNQSTVDVVSTIEQFKAIKEQIEMLQNTQNALVDLAKSYKNKIRQLYESVAIKDGRIRALERQSNLQIFANQRREQREQREQNRDVNFISGSHTIRKKSLRDNQPSREESYNYMERAESRHSTNDHGYGYRNLDHLKNEAPGYRRVAKAIRGGKSRDGKKEKKYFVNSQTERMDFVGSNSSEDSQFSRAAKYFVGIFDKEKNSVVFHPAPVVSFESFITEQISNVEKSSNIKDRVIQARNDLGLSFGSKKRKSVLKARERNVIDLASISKSEEHITNSIQVITSKLPSVKELKNSNDDNRPVPRFSLTETSVKLVYDSEDYAPSHILELIKSSAPISNSKSAEEIRLLLKINSEFVINRIAKLKNFNLKSVNDLHKYILLSLMLKFRNVKFSDFKSKKKLFDNFSEFPSGVAEYLSGKFTENSISDTGKNKFAFTKFSKDKITSYIAILMLSLSDFQIEVSTFAREIGLTNSLASDFLRSIGCKVNRGVMRRDDKKKPPKDEKNPSESDDEDQETLPVVTFAELSAPLVFPVVSRSNRKK</sequence>
<keyword evidence="8 12" id="KW-0175">Coiled coil</keyword>
<dbReference type="InterPro" id="IPR027417">
    <property type="entry name" value="P-loop_NTPase"/>
</dbReference>
<organism evidence="15 16">
    <name type="scientific">Smittium mucronatum</name>
    <dbReference type="NCBI Taxonomy" id="133383"/>
    <lineage>
        <taxon>Eukaryota</taxon>
        <taxon>Fungi</taxon>
        <taxon>Fungi incertae sedis</taxon>
        <taxon>Zoopagomycota</taxon>
        <taxon>Kickxellomycotina</taxon>
        <taxon>Harpellomycetes</taxon>
        <taxon>Harpellales</taxon>
        <taxon>Legeriomycetaceae</taxon>
        <taxon>Smittium</taxon>
    </lineage>
</organism>
<dbReference type="GO" id="GO:0008017">
    <property type="term" value="F:microtubule binding"/>
    <property type="evidence" value="ECO:0007669"/>
    <property type="project" value="InterPro"/>
</dbReference>
<keyword evidence="6" id="KW-0547">Nucleotide-binding</keyword>
<comment type="similarity">
    <text evidence="3">Belongs to the eukaryotic RPA49/POLR1E RNA polymerase subunit family.</text>
</comment>
<keyword evidence="10" id="KW-0539">Nucleus</keyword>
<dbReference type="GO" id="GO:0005737">
    <property type="term" value="C:cytoplasm"/>
    <property type="evidence" value="ECO:0007669"/>
    <property type="project" value="UniProtKB-SubCell"/>
</dbReference>
<keyword evidence="9" id="KW-0804">Transcription</keyword>
<dbReference type="Pfam" id="PF00225">
    <property type="entry name" value="Kinesin"/>
    <property type="match status" value="1"/>
</dbReference>
<dbReference type="Gene3D" id="3.40.850.10">
    <property type="entry name" value="Kinesin motor domain"/>
    <property type="match status" value="1"/>
</dbReference>
<name>A0A1R0H396_9FUNG</name>
<dbReference type="SMART" id="SM00129">
    <property type="entry name" value="KISc"/>
    <property type="match status" value="1"/>
</dbReference>
<keyword evidence="7" id="KW-0067">ATP-binding</keyword>
<evidence type="ECO:0000313" key="16">
    <source>
        <dbReference type="Proteomes" id="UP000187455"/>
    </source>
</evidence>
<feature type="compositionally biased region" description="Acidic residues" evidence="13">
    <location>
        <begin position="238"/>
        <end position="254"/>
    </location>
</feature>
<feature type="domain" description="Kinesin motor" evidence="14">
    <location>
        <begin position="1"/>
        <end position="130"/>
    </location>
</feature>
<comment type="caution">
    <text evidence="15">The sequence shown here is derived from an EMBL/GenBank/DDBJ whole genome shotgun (WGS) entry which is preliminary data.</text>
</comment>
<keyword evidence="16" id="KW-1185">Reference proteome</keyword>
<dbReference type="InterPro" id="IPR019821">
    <property type="entry name" value="Kinesin_motor_CS"/>
</dbReference>
<evidence type="ECO:0000256" key="6">
    <source>
        <dbReference type="ARBA" id="ARBA00022741"/>
    </source>
</evidence>
<dbReference type="GO" id="GO:0007052">
    <property type="term" value="P:mitotic spindle organization"/>
    <property type="evidence" value="ECO:0007669"/>
    <property type="project" value="TreeGrafter"/>
</dbReference>
<evidence type="ECO:0000256" key="9">
    <source>
        <dbReference type="ARBA" id="ARBA00023163"/>
    </source>
</evidence>
<evidence type="ECO:0000256" key="11">
    <source>
        <dbReference type="PROSITE-ProRule" id="PRU00283"/>
    </source>
</evidence>
<feature type="region of interest" description="Disordered" evidence="13">
    <location>
        <begin position="226"/>
        <end position="257"/>
    </location>
</feature>